<proteinExistence type="inferred from homology"/>
<keyword evidence="11" id="KW-0150">Chloroplast</keyword>
<dbReference type="PANTHER" id="PTHR33288:SF4">
    <property type="entry name" value="PHOTOSYSTEM I ASSEMBLY PROTEIN YCF4"/>
    <property type="match status" value="1"/>
</dbReference>
<keyword evidence="7 10" id="KW-0793">Thylakoid</keyword>
<keyword evidence="11" id="KW-0934">Plastid</keyword>
<keyword evidence="8 10" id="KW-0472">Membrane</keyword>
<dbReference type="GO" id="GO:0015979">
    <property type="term" value="P:photosynthesis"/>
    <property type="evidence" value="ECO:0007669"/>
    <property type="project" value="UniProtKB-UniRule"/>
</dbReference>
<geneLocation type="chloroplast" evidence="11"/>
<keyword evidence="5 10" id="KW-0812">Transmembrane</keyword>
<evidence type="ECO:0000256" key="7">
    <source>
        <dbReference type="ARBA" id="ARBA00023078"/>
    </source>
</evidence>
<organism evidence="11">
    <name type="scientific">Adenocalymma scabriusculum</name>
    <dbReference type="NCBI Taxonomy" id="2099433"/>
    <lineage>
        <taxon>Eukaryota</taxon>
        <taxon>Viridiplantae</taxon>
        <taxon>Streptophyta</taxon>
        <taxon>Embryophyta</taxon>
        <taxon>Tracheophyta</taxon>
        <taxon>Spermatophyta</taxon>
        <taxon>Magnoliopsida</taxon>
        <taxon>eudicotyledons</taxon>
        <taxon>Gunneridae</taxon>
        <taxon>Pentapetalae</taxon>
        <taxon>asterids</taxon>
        <taxon>lamiids</taxon>
        <taxon>Lamiales</taxon>
        <taxon>Bignoniaceae</taxon>
        <taxon>Bignonieae</taxon>
        <taxon>Adenocalymma</taxon>
    </lineage>
</organism>
<dbReference type="GO" id="GO:0009522">
    <property type="term" value="C:photosystem I"/>
    <property type="evidence" value="ECO:0007669"/>
    <property type="project" value="InterPro"/>
</dbReference>
<dbReference type="EMBL" id="MG831865">
    <property type="protein sequence ID" value="AVM82367.1"/>
    <property type="molecule type" value="Genomic_DNA"/>
</dbReference>
<feature type="transmembrane region" description="Helical" evidence="10">
    <location>
        <begin position="80"/>
        <end position="102"/>
    </location>
</feature>
<dbReference type="Pfam" id="PF02392">
    <property type="entry name" value="Ycf4"/>
    <property type="match status" value="1"/>
</dbReference>
<dbReference type="AlphaFoldDB" id="A0A2P1GBP4"/>
<name>A0A2P1GBP4_9LAMI</name>
<evidence type="ECO:0000256" key="8">
    <source>
        <dbReference type="ARBA" id="ARBA00023136"/>
    </source>
</evidence>
<accession>A0A2P1GBP4</accession>
<evidence type="ECO:0000256" key="9">
    <source>
        <dbReference type="ARBA" id="ARBA00046286"/>
    </source>
</evidence>
<evidence type="ECO:0000256" key="6">
    <source>
        <dbReference type="ARBA" id="ARBA00022989"/>
    </source>
</evidence>
<evidence type="ECO:0000256" key="4">
    <source>
        <dbReference type="ARBA" id="ARBA00022531"/>
    </source>
</evidence>
<dbReference type="InterPro" id="IPR003359">
    <property type="entry name" value="PSI_Ycf4_assembly"/>
</dbReference>
<evidence type="ECO:0000256" key="3">
    <source>
        <dbReference type="ARBA" id="ARBA00015395"/>
    </source>
</evidence>
<evidence type="ECO:0000256" key="5">
    <source>
        <dbReference type="ARBA" id="ARBA00022692"/>
    </source>
</evidence>
<sequence length="197" mass="23080">MIIYQYPQNERRLNMKWPDKKFWLRLRAGARKLSNVFWAFTVSLGSLGFLLTGISSYLGIDLISFVPPQEIPFFPQGIVMLFYGIGSFFISLYLWCTISWDVGSGYDRFDRKEGRARSFRQGFPGKNRRLVIEFHIKDIQCVRIRGKEDPYGHRVRYMDIKVRGDLLVTLIDENLTPREVEEEATELALFLRVPIES</sequence>
<comment type="subcellular location">
    <subcellularLocation>
        <location evidence="9">Plastid thylakoid membrane</location>
        <topology evidence="9">Multi-pass membrane protein</topology>
    </subcellularLocation>
    <subcellularLocation>
        <location evidence="10">Plastid</location>
        <location evidence="10">Chloroplast thylakoid membrane</location>
        <topology evidence="10">Multi-pass membrane protein</topology>
    </subcellularLocation>
</comment>
<gene>
    <name evidence="10 11" type="primary">ycf4</name>
</gene>
<comment type="function">
    <text evidence="1 10">Seems to be required for the assembly of the photosystem I complex.</text>
</comment>
<evidence type="ECO:0000313" key="11">
    <source>
        <dbReference type="EMBL" id="AVM82367.1"/>
    </source>
</evidence>
<dbReference type="HAMAP" id="MF_00437">
    <property type="entry name" value="Ycf4"/>
    <property type="match status" value="1"/>
</dbReference>
<reference evidence="11" key="1">
    <citation type="journal article" date="2018" name="Mol. Phylogenet. Evol.">
        <title>Combining high-throughput sequencing and targeted loci data to infer the phylogeny of the "Adenocalymma-Neojobertia" clade (Bignonieae, Bignoniaceae).</title>
        <authorList>
            <person name="Fonseca L.H.M."/>
            <person name="Lohmann L.G."/>
        </authorList>
    </citation>
    <scope>NUCLEOTIDE SEQUENCE</scope>
</reference>
<dbReference type="PANTHER" id="PTHR33288">
    <property type="match status" value="1"/>
</dbReference>
<dbReference type="GO" id="GO:0009535">
    <property type="term" value="C:chloroplast thylakoid membrane"/>
    <property type="evidence" value="ECO:0007669"/>
    <property type="project" value="UniProtKB-SubCell"/>
</dbReference>
<protein>
    <recommendedName>
        <fullName evidence="3 10">Photosystem I assembly protein Ycf4</fullName>
    </recommendedName>
</protein>
<evidence type="ECO:0000256" key="1">
    <source>
        <dbReference type="ARBA" id="ARBA00002862"/>
    </source>
</evidence>
<keyword evidence="6 10" id="KW-1133">Transmembrane helix</keyword>
<evidence type="ECO:0000256" key="2">
    <source>
        <dbReference type="ARBA" id="ARBA00008198"/>
    </source>
</evidence>
<feature type="transmembrane region" description="Helical" evidence="10">
    <location>
        <begin position="36"/>
        <end position="60"/>
    </location>
</feature>
<comment type="similarity">
    <text evidence="2 10">Belongs to the Ycf4 family.</text>
</comment>
<keyword evidence="4 10" id="KW-0602">Photosynthesis</keyword>
<evidence type="ECO:0000256" key="10">
    <source>
        <dbReference type="HAMAP-Rule" id="MF_00437"/>
    </source>
</evidence>